<keyword evidence="2" id="KW-1185">Reference proteome</keyword>
<dbReference type="OrthoDB" id="7059280at2"/>
<protein>
    <submittedName>
        <fullName evidence="1">Uncharacterized protein</fullName>
    </submittedName>
</protein>
<evidence type="ECO:0000313" key="2">
    <source>
        <dbReference type="Proteomes" id="UP000463138"/>
    </source>
</evidence>
<reference evidence="1 2" key="1">
    <citation type="submission" date="2018-07" db="EMBL/GenBank/DDBJ databases">
        <title>Pseudomonas laoshanensis sp. nov., isolated from soil.</title>
        <authorList>
            <person name="Sun J."/>
            <person name="Yu L."/>
            <person name="Wang M."/>
            <person name="Zhang C."/>
        </authorList>
    </citation>
    <scope>NUCLEOTIDE SEQUENCE [LARGE SCALE GENOMIC DNA]</scope>
    <source>
        <strain evidence="1 2">Y22</strain>
    </source>
</reference>
<organism evidence="1 2">
    <name type="scientific">Halopseudomonas laoshanensis</name>
    <dbReference type="NCBI Taxonomy" id="2268758"/>
    <lineage>
        <taxon>Bacteria</taxon>
        <taxon>Pseudomonadati</taxon>
        <taxon>Pseudomonadota</taxon>
        <taxon>Gammaproteobacteria</taxon>
        <taxon>Pseudomonadales</taxon>
        <taxon>Pseudomonadaceae</taxon>
        <taxon>Halopseudomonas</taxon>
    </lineage>
</organism>
<dbReference type="EMBL" id="QOVF01000006">
    <property type="protein sequence ID" value="KAA0692518.1"/>
    <property type="molecule type" value="Genomic_DNA"/>
</dbReference>
<dbReference type="Proteomes" id="UP000463138">
    <property type="component" value="Unassembled WGS sequence"/>
</dbReference>
<evidence type="ECO:0000313" key="1">
    <source>
        <dbReference type="EMBL" id="KAA0692518.1"/>
    </source>
</evidence>
<gene>
    <name evidence="1" type="ORF">DT594_16215</name>
</gene>
<comment type="caution">
    <text evidence="1">The sequence shown here is derived from an EMBL/GenBank/DDBJ whole genome shotgun (WGS) entry which is preliminary data.</text>
</comment>
<sequence>MEGSPTYFPNGQYVITYSNSSDLDSDDLDYSKMAMVISLEAKLAKSDTLIGGLRPLLSALTDFEYCCTIDRTNPAYVTAGIWIVEPSNPAELEKLKQVLHENSVFYAFNDGTGFVTLNNARMGNGVKKLVKI</sequence>
<accession>A0A7V7KVY2</accession>
<proteinExistence type="predicted"/>
<name>A0A7V7KVY2_9GAMM</name>
<dbReference type="AlphaFoldDB" id="A0A7V7KVY2"/>